<evidence type="ECO:0000256" key="1">
    <source>
        <dbReference type="SAM" id="MobiDB-lite"/>
    </source>
</evidence>
<dbReference type="PROSITE" id="PS51724">
    <property type="entry name" value="SPOR"/>
    <property type="match status" value="1"/>
</dbReference>
<dbReference type="GO" id="GO:0030428">
    <property type="term" value="C:cell septum"/>
    <property type="evidence" value="ECO:0007669"/>
    <property type="project" value="TreeGrafter"/>
</dbReference>
<evidence type="ECO:0000256" key="2">
    <source>
        <dbReference type="SAM" id="Phobius"/>
    </source>
</evidence>
<evidence type="ECO:0000313" key="5">
    <source>
        <dbReference type="Proteomes" id="UP000199233"/>
    </source>
</evidence>
<feature type="domain" description="SPOR" evidence="3">
    <location>
        <begin position="122"/>
        <end position="202"/>
    </location>
</feature>
<organism evidence="4 5">
    <name type="scientific">Solimonas aquatica</name>
    <dbReference type="NCBI Taxonomy" id="489703"/>
    <lineage>
        <taxon>Bacteria</taxon>
        <taxon>Pseudomonadati</taxon>
        <taxon>Pseudomonadota</taxon>
        <taxon>Gammaproteobacteria</taxon>
        <taxon>Nevskiales</taxon>
        <taxon>Nevskiaceae</taxon>
        <taxon>Solimonas</taxon>
    </lineage>
</organism>
<name>A0A1H9KX52_9GAMM</name>
<dbReference type="STRING" id="489703.SAMN04488038_11483"/>
<protein>
    <submittedName>
        <fullName evidence="4">Sporulation related domain-containing protein</fullName>
    </submittedName>
</protein>
<feature type="region of interest" description="Disordered" evidence="1">
    <location>
        <begin position="58"/>
        <end position="87"/>
    </location>
</feature>
<dbReference type="GO" id="GO:0042834">
    <property type="term" value="F:peptidoglycan binding"/>
    <property type="evidence" value="ECO:0007669"/>
    <property type="project" value="InterPro"/>
</dbReference>
<keyword evidence="2" id="KW-0472">Membrane</keyword>
<dbReference type="Gene3D" id="3.30.70.1070">
    <property type="entry name" value="Sporulation related repeat"/>
    <property type="match status" value="1"/>
</dbReference>
<dbReference type="InterPro" id="IPR036680">
    <property type="entry name" value="SPOR-like_sf"/>
</dbReference>
<keyword evidence="2" id="KW-1133">Transmembrane helix</keyword>
<gene>
    <name evidence="4" type="ORF">SAMN04488038_11483</name>
</gene>
<evidence type="ECO:0000259" key="3">
    <source>
        <dbReference type="PROSITE" id="PS51724"/>
    </source>
</evidence>
<dbReference type="GO" id="GO:0032153">
    <property type="term" value="C:cell division site"/>
    <property type="evidence" value="ECO:0007669"/>
    <property type="project" value="TreeGrafter"/>
</dbReference>
<dbReference type="PANTHER" id="PTHR38687:SF1">
    <property type="entry name" value="CELL DIVISION PROTEIN DEDD"/>
    <property type="match status" value="1"/>
</dbReference>
<dbReference type="InterPro" id="IPR007730">
    <property type="entry name" value="SPOR-like_dom"/>
</dbReference>
<accession>A0A1H9KX52</accession>
<keyword evidence="2" id="KW-0812">Transmembrane</keyword>
<keyword evidence="5" id="KW-1185">Reference proteome</keyword>
<dbReference type="RefSeq" id="WP_093288906.1">
    <property type="nucleotide sequence ID" value="NZ_FOFS01000014.1"/>
</dbReference>
<evidence type="ECO:0000313" key="4">
    <source>
        <dbReference type="EMBL" id="SER03801.1"/>
    </source>
</evidence>
<dbReference type="PANTHER" id="PTHR38687">
    <property type="entry name" value="CELL DIVISION PROTEIN DEDD-RELATED"/>
    <property type="match status" value="1"/>
</dbReference>
<reference evidence="4 5" key="1">
    <citation type="submission" date="2016-10" db="EMBL/GenBank/DDBJ databases">
        <authorList>
            <person name="de Groot N.N."/>
        </authorList>
    </citation>
    <scope>NUCLEOTIDE SEQUENCE [LARGE SCALE GENOMIC DNA]</scope>
    <source>
        <strain evidence="4 5">DSM 25927</strain>
    </source>
</reference>
<dbReference type="SUPFAM" id="SSF110997">
    <property type="entry name" value="Sporulation related repeat"/>
    <property type="match status" value="1"/>
</dbReference>
<feature type="region of interest" description="Disordered" evidence="1">
    <location>
        <begin position="1"/>
        <end position="20"/>
    </location>
</feature>
<feature type="transmembrane region" description="Helical" evidence="2">
    <location>
        <begin position="27"/>
        <end position="46"/>
    </location>
</feature>
<dbReference type="GO" id="GO:0032506">
    <property type="term" value="P:cytokinetic process"/>
    <property type="evidence" value="ECO:0007669"/>
    <property type="project" value="TreeGrafter"/>
</dbReference>
<proteinExistence type="predicted"/>
<dbReference type="Pfam" id="PF05036">
    <property type="entry name" value="SPOR"/>
    <property type="match status" value="1"/>
</dbReference>
<dbReference type="OrthoDB" id="8558195at2"/>
<dbReference type="InterPro" id="IPR052521">
    <property type="entry name" value="Cell_div_SPOR-domain"/>
</dbReference>
<dbReference type="AlphaFoldDB" id="A0A1H9KX52"/>
<dbReference type="EMBL" id="FOFS01000014">
    <property type="protein sequence ID" value="SER03801.1"/>
    <property type="molecule type" value="Genomic_DNA"/>
</dbReference>
<sequence length="202" mass="21813">MPRDYAQQGGARRQTRSKKAGGGLPGWIWMILGLSLGLAVAAFVYIRRPTEAPLLSTVASAGGDSKPALPTPPAEKPRPGKPGALALPPKEKERFTFYDALKHQEVALPSDAVRSDHPPDSGNTGSAYVIQVAAFRSKDEADKQKASLALLGVESRIETVTVDGGDTFYRVRIGPDRNWPRIQTTMTRLEANGIQAQLLKLN</sequence>
<dbReference type="Proteomes" id="UP000199233">
    <property type="component" value="Unassembled WGS sequence"/>
</dbReference>